<feature type="non-terminal residue" evidence="3">
    <location>
        <position position="308"/>
    </location>
</feature>
<proteinExistence type="predicted"/>
<dbReference type="InterPro" id="IPR029261">
    <property type="entry name" value="Transposase_Znf"/>
</dbReference>
<dbReference type="Pfam" id="PF14690">
    <property type="entry name" value="Zn_ribbon_ISL3"/>
    <property type="match status" value="1"/>
</dbReference>
<evidence type="ECO:0000259" key="2">
    <source>
        <dbReference type="Pfam" id="PF14690"/>
    </source>
</evidence>
<protein>
    <submittedName>
        <fullName evidence="3">ISL3 family transposase</fullName>
    </submittedName>
</protein>
<comment type="caution">
    <text evidence="3">The sequence shown here is derived from an EMBL/GenBank/DDBJ whole genome shotgun (WGS) entry which is preliminary data.</text>
</comment>
<dbReference type="EMBL" id="JAABNR010000080">
    <property type="protein sequence ID" value="NBZ90162.1"/>
    <property type="molecule type" value="Genomic_DNA"/>
</dbReference>
<evidence type="ECO:0000259" key="1">
    <source>
        <dbReference type="Pfam" id="PF01610"/>
    </source>
</evidence>
<dbReference type="NCBIfam" id="NF033550">
    <property type="entry name" value="transpos_ISL3"/>
    <property type="match status" value="1"/>
</dbReference>
<evidence type="ECO:0000313" key="3">
    <source>
        <dbReference type="EMBL" id="NBZ90162.1"/>
    </source>
</evidence>
<name>A0AAE4YCH1_9RHOB</name>
<dbReference type="PANTHER" id="PTHR33498">
    <property type="entry name" value="TRANSPOSASE FOR INSERTION SEQUENCE ELEMENT IS1557"/>
    <property type="match status" value="1"/>
</dbReference>
<organism evidence="3 4">
    <name type="scientific">Stagnihabitans tardus</name>
    <dbReference type="NCBI Taxonomy" id="2699202"/>
    <lineage>
        <taxon>Bacteria</taxon>
        <taxon>Pseudomonadati</taxon>
        <taxon>Pseudomonadota</taxon>
        <taxon>Alphaproteobacteria</taxon>
        <taxon>Rhodobacterales</taxon>
        <taxon>Paracoccaceae</taxon>
        <taxon>Stagnihabitans</taxon>
    </lineage>
</organism>
<dbReference type="PANTHER" id="PTHR33498:SF1">
    <property type="entry name" value="TRANSPOSASE FOR INSERTION SEQUENCE ELEMENT IS1557"/>
    <property type="match status" value="1"/>
</dbReference>
<dbReference type="InterPro" id="IPR002560">
    <property type="entry name" value="Transposase_DDE"/>
</dbReference>
<gene>
    <name evidence="3" type="ORF">GV832_21585</name>
</gene>
<dbReference type="Proteomes" id="UP001193501">
    <property type="component" value="Unassembled WGS sequence"/>
</dbReference>
<reference evidence="3" key="1">
    <citation type="submission" date="2020-01" db="EMBL/GenBank/DDBJ databases">
        <authorList>
            <person name="Chen W.-M."/>
        </authorList>
    </citation>
    <scope>NUCLEOTIDE SEQUENCE</scope>
    <source>
        <strain evidence="3">CYK-10</strain>
    </source>
</reference>
<dbReference type="AlphaFoldDB" id="A0AAE4YCH1"/>
<evidence type="ECO:0000313" key="4">
    <source>
        <dbReference type="Proteomes" id="UP001193501"/>
    </source>
</evidence>
<feature type="domain" description="Transposase IS204/IS1001/IS1096/IS1165 DDE" evidence="1">
    <location>
        <begin position="155"/>
        <end position="281"/>
    </location>
</feature>
<feature type="domain" description="Transposase IS204/IS1001/IS1096/IS1165 zinc-finger" evidence="2">
    <location>
        <begin position="36"/>
        <end position="78"/>
    </location>
</feature>
<keyword evidence="4" id="KW-1185">Reference proteome</keyword>
<sequence>MVSKKHWAPTASVEVGEVRQSETGAWVVSGRLAPNGVCPECGASSRQRHGWRRRRIEDFPAQGQAVWIELRVCRWRCLNLDCRRRTFSDREAAVATPYARRTSRQAQLLGHMAHAAGGTPAERLLRRLGIRVSDDTILRQLLRAAQVVPPRARIIGIDDWSWRKSQNYGTIIIDLERRAVIDVLENRDVATCTDWLRHHPEVEVISRDRCGLYAQAARQGAPQAEQVADRFHIVQNLRMAIEEQMNLHGRATGRALLSDADNISTAQNLLKSRLAHRKSREEIFRTISALRQQGLTCSEIGRRTGFPR</sequence>
<accession>A0AAE4YCH1</accession>
<dbReference type="Pfam" id="PF01610">
    <property type="entry name" value="DDE_Tnp_ISL3"/>
    <property type="match status" value="1"/>
</dbReference>
<dbReference type="InterPro" id="IPR047951">
    <property type="entry name" value="Transpos_ISL3"/>
</dbReference>